<dbReference type="eggNOG" id="ENOG502T76I">
    <property type="taxonomic scope" value="Eukaryota"/>
</dbReference>
<comment type="caution">
    <text evidence="1">The sequence shown here is derived from an EMBL/GenBank/DDBJ whole genome shotgun (WGS) entry which is preliminary data.</text>
</comment>
<name>A0A212FE04_DANPL</name>
<keyword evidence="2" id="KW-1185">Reference proteome</keyword>
<gene>
    <name evidence="1" type="ORF">KGM_207572</name>
</gene>
<accession>A0A212FE04</accession>
<protein>
    <submittedName>
        <fullName evidence="1">Uncharacterized protein</fullName>
    </submittedName>
</protein>
<dbReference type="InParanoid" id="A0A212FE04"/>
<dbReference type="STRING" id="278856.A0A212FE04"/>
<dbReference type="Proteomes" id="UP000007151">
    <property type="component" value="Unassembled WGS sequence"/>
</dbReference>
<sequence length="475" mass="53616">MASKAEENFTSLDPLSTNYTLTSTGKILKSNFSKATKNFKKYFYFALKEPKNIDDVVYFEPPLRSQIKKKKEQKPTCKNKVQKRGIQSKDAFTAKGVAALEVVVDLVKSTETLNNKELRNALPDMEEKKNAPYILTAPKTENHATNSIQVHIALPNDLSDRKRSLEPIKDNAIIRNIKLTVIELPTIDIVFTPLYEIESCSYEMDGSILIRPIVVMSVKRQGNINCSAKCERDFHCSKAILLAKNAPALASVKVLIYDNDTKRILFPLREKRRSFVTHTLREKDANGHREYHSLAANMDPNSVNVVLLCSAGFYLVVGQKICGPYPVCPPNTFSLEGENVCRNCPKGSSSEPGSRSCRLSLHSRKYRCPWKYECGAAVCMLSCVIACCYTVLRLLRQPVSAKEIKTSRKTRQGFSNINHEKKQKCRPLSPSRVILSRLLQASFSSSRATDSQETRFELWKEKNTLPPLPPIDFEL</sequence>
<dbReference type="KEGG" id="dpl:KGM_207572"/>
<evidence type="ECO:0000313" key="1">
    <source>
        <dbReference type="EMBL" id="OWR51950.1"/>
    </source>
</evidence>
<evidence type="ECO:0000313" key="2">
    <source>
        <dbReference type="Proteomes" id="UP000007151"/>
    </source>
</evidence>
<reference evidence="1 2" key="1">
    <citation type="journal article" date="2011" name="Cell">
        <title>The monarch butterfly genome yields insights into long-distance migration.</title>
        <authorList>
            <person name="Zhan S."/>
            <person name="Merlin C."/>
            <person name="Boore J.L."/>
            <person name="Reppert S.M."/>
        </authorList>
    </citation>
    <scope>NUCLEOTIDE SEQUENCE [LARGE SCALE GENOMIC DNA]</scope>
    <source>
        <strain evidence="1">F-2</strain>
    </source>
</reference>
<dbReference type="EMBL" id="AGBW02008994">
    <property type="protein sequence ID" value="OWR51950.1"/>
    <property type="molecule type" value="Genomic_DNA"/>
</dbReference>
<organism evidence="1 2">
    <name type="scientific">Danaus plexippus plexippus</name>
    <dbReference type="NCBI Taxonomy" id="278856"/>
    <lineage>
        <taxon>Eukaryota</taxon>
        <taxon>Metazoa</taxon>
        <taxon>Ecdysozoa</taxon>
        <taxon>Arthropoda</taxon>
        <taxon>Hexapoda</taxon>
        <taxon>Insecta</taxon>
        <taxon>Pterygota</taxon>
        <taxon>Neoptera</taxon>
        <taxon>Endopterygota</taxon>
        <taxon>Lepidoptera</taxon>
        <taxon>Glossata</taxon>
        <taxon>Ditrysia</taxon>
        <taxon>Papilionoidea</taxon>
        <taxon>Nymphalidae</taxon>
        <taxon>Danainae</taxon>
        <taxon>Danaini</taxon>
        <taxon>Danaina</taxon>
        <taxon>Danaus</taxon>
        <taxon>Danaus</taxon>
    </lineage>
</organism>
<dbReference type="AlphaFoldDB" id="A0A212FE04"/>
<proteinExistence type="predicted"/>